<organism evidence="1 2">
    <name type="scientific">Cotesia glomerata</name>
    <name type="common">Lepidopteran parasitic wasp</name>
    <name type="synonym">Apanteles glomeratus</name>
    <dbReference type="NCBI Taxonomy" id="32391"/>
    <lineage>
        <taxon>Eukaryota</taxon>
        <taxon>Metazoa</taxon>
        <taxon>Ecdysozoa</taxon>
        <taxon>Arthropoda</taxon>
        <taxon>Hexapoda</taxon>
        <taxon>Insecta</taxon>
        <taxon>Pterygota</taxon>
        <taxon>Neoptera</taxon>
        <taxon>Endopterygota</taxon>
        <taxon>Hymenoptera</taxon>
        <taxon>Apocrita</taxon>
        <taxon>Ichneumonoidea</taxon>
        <taxon>Braconidae</taxon>
        <taxon>Microgastrinae</taxon>
        <taxon>Cotesia</taxon>
    </lineage>
</organism>
<reference evidence="1 2" key="1">
    <citation type="journal article" date="2021" name="J. Hered.">
        <title>A chromosome-level genome assembly of the parasitoid wasp, Cotesia glomerata (Hymenoptera: Braconidae).</title>
        <authorList>
            <person name="Pinto B.J."/>
            <person name="Weis J.J."/>
            <person name="Gamble T."/>
            <person name="Ode P.J."/>
            <person name="Paul R."/>
            <person name="Zaspel J.M."/>
        </authorList>
    </citation>
    <scope>NUCLEOTIDE SEQUENCE [LARGE SCALE GENOMIC DNA]</scope>
    <source>
        <strain evidence="1">CgM1</strain>
    </source>
</reference>
<evidence type="ECO:0000313" key="1">
    <source>
        <dbReference type="EMBL" id="KAH0568783.1"/>
    </source>
</evidence>
<proteinExistence type="predicted"/>
<comment type="caution">
    <text evidence="1">The sequence shown here is derived from an EMBL/GenBank/DDBJ whole genome shotgun (WGS) entry which is preliminary data.</text>
</comment>
<keyword evidence="2" id="KW-1185">Reference proteome</keyword>
<accession>A0AAV7J9N0</accession>
<sequence length="111" mass="12561">MQSASSFSHSISREHQSGGYRDRGYFVIARKAYWGAEAPSIFHFAEVTLTTNACELSWCLSKYARKESNVPCRFTKRLVQLPGSVFLNRINLISTGIRKLEEVEDKVVGDD</sequence>
<dbReference type="Proteomes" id="UP000826195">
    <property type="component" value="Unassembled WGS sequence"/>
</dbReference>
<dbReference type="EMBL" id="JAHXZJ010000001">
    <property type="protein sequence ID" value="KAH0568783.1"/>
    <property type="molecule type" value="Genomic_DNA"/>
</dbReference>
<protein>
    <submittedName>
        <fullName evidence="1">Uncharacterized protein</fullName>
    </submittedName>
</protein>
<gene>
    <name evidence="1" type="ORF">KQX54_021475</name>
</gene>
<name>A0AAV7J9N0_COTGL</name>
<dbReference type="AlphaFoldDB" id="A0AAV7J9N0"/>
<evidence type="ECO:0000313" key="2">
    <source>
        <dbReference type="Proteomes" id="UP000826195"/>
    </source>
</evidence>